<organism evidence="1 2">
    <name type="scientific">Acaulospora morrowiae</name>
    <dbReference type="NCBI Taxonomy" id="94023"/>
    <lineage>
        <taxon>Eukaryota</taxon>
        <taxon>Fungi</taxon>
        <taxon>Fungi incertae sedis</taxon>
        <taxon>Mucoromycota</taxon>
        <taxon>Glomeromycotina</taxon>
        <taxon>Glomeromycetes</taxon>
        <taxon>Diversisporales</taxon>
        <taxon>Acaulosporaceae</taxon>
        <taxon>Acaulospora</taxon>
    </lineage>
</organism>
<accession>A0A9N8YRX5</accession>
<dbReference type="AlphaFoldDB" id="A0A9N8YRX5"/>
<dbReference type="OrthoDB" id="2424666at2759"/>
<proteinExistence type="predicted"/>
<comment type="caution">
    <text evidence="1">The sequence shown here is derived from an EMBL/GenBank/DDBJ whole genome shotgun (WGS) entry which is preliminary data.</text>
</comment>
<sequence length="138" mass="15980">MDSDPQKRPAAKTIYNQLEEWYSFMDKVDEIEIDEIDENEMDLDQPYELSESEVEICNKFWEADEIVKQLPTTSQKHQDSTYTSRHIDTYSIAQLYNESVSKNAGATQLNDESVNVNATASNDNCEKTLNVKNYINRL</sequence>
<protein>
    <submittedName>
        <fullName evidence="1">17643_t:CDS:1</fullName>
    </submittedName>
</protein>
<keyword evidence="2" id="KW-1185">Reference proteome</keyword>
<dbReference type="EMBL" id="CAJVPV010000133">
    <property type="protein sequence ID" value="CAG8444179.1"/>
    <property type="molecule type" value="Genomic_DNA"/>
</dbReference>
<evidence type="ECO:0000313" key="2">
    <source>
        <dbReference type="Proteomes" id="UP000789342"/>
    </source>
</evidence>
<reference evidence="1" key="1">
    <citation type="submission" date="2021-06" db="EMBL/GenBank/DDBJ databases">
        <authorList>
            <person name="Kallberg Y."/>
            <person name="Tangrot J."/>
            <person name="Rosling A."/>
        </authorList>
    </citation>
    <scope>NUCLEOTIDE SEQUENCE</scope>
    <source>
        <strain evidence="1">CL551</strain>
    </source>
</reference>
<gene>
    <name evidence="1" type="ORF">AMORRO_LOCUS499</name>
</gene>
<evidence type="ECO:0000313" key="1">
    <source>
        <dbReference type="EMBL" id="CAG8444179.1"/>
    </source>
</evidence>
<name>A0A9N8YRX5_9GLOM</name>
<dbReference type="Proteomes" id="UP000789342">
    <property type="component" value="Unassembled WGS sequence"/>
</dbReference>